<proteinExistence type="predicted"/>
<dbReference type="PROSITE" id="PS51688">
    <property type="entry name" value="ICA"/>
    <property type="match status" value="1"/>
</dbReference>
<name>A0A6I6INB7_9RHOB</name>
<dbReference type="EMBL" id="CP034348">
    <property type="protein sequence ID" value="QGX97303.1"/>
    <property type="molecule type" value="Genomic_DNA"/>
</dbReference>
<evidence type="ECO:0000313" key="4">
    <source>
        <dbReference type="Proteomes" id="UP000428330"/>
    </source>
</evidence>
<evidence type="ECO:0000259" key="2">
    <source>
        <dbReference type="PROSITE" id="PS51688"/>
    </source>
</evidence>
<dbReference type="Proteomes" id="UP000428330">
    <property type="component" value="Chromosome"/>
</dbReference>
<reference evidence="4" key="1">
    <citation type="submission" date="2018-12" db="EMBL/GenBank/DDBJ databases">
        <title>Complete genome sequence of Roseovarius sp. MME-070.</title>
        <authorList>
            <person name="Nam Y.-D."/>
            <person name="Kang J."/>
            <person name="Chung W.-H."/>
            <person name="Park Y.S."/>
        </authorList>
    </citation>
    <scope>NUCLEOTIDE SEQUENCE [LARGE SCALE GENOMIC DNA]</scope>
    <source>
        <strain evidence="4">MME-070</strain>
    </source>
</reference>
<evidence type="ECO:0000313" key="3">
    <source>
        <dbReference type="EMBL" id="QGX97303.1"/>
    </source>
</evidence>
<protein>
    <submittedName>
        <fullName evidence="3">Tail fiber domain-containing protein</fullName>
    </submittedName>
</protein>
<dbReference type="Pfam" id="PF13884">
    <property type="entry name" value="Peptidase_S74"/>
    <property type="match status" value="1"/>
</dbReference>
<feature type="coiled-coil region" evidence="1">
    <location>
        <begin position="418"/>
        <end position="452"/>
    </location>
</feature>
<keyword evidence="4" id="KW-1185">Reference proteome</keyword>
<dbReference type="KEGG" id="rom:EI983_03025"/>
<organism evidence="3 4">
    <name type="scientific">Roseovarius faecimaris</name>
    <dbReference type="NCBI Taxonomy" id="2494550"/>
    <lineage>
        <taxon>Bacteria</taxon>
        <taxon>Pseudomonadati</taxon>
        <taxon>Pseudomonadota</taxon>
        <taxon>Alphaproteobacteria</taxon>
        <taxon>Rhodobacterales</taxon>
        <taxon>Roseobacteraceae</taxon>
        <taxon>Roseovarius</taxon>
    </lineage>
</organism>
<sequence length="452" mass="47670">MLRLIKKLTPRKLYSGRRFAAPFTYAACLLFWGENQMKTTYLLFGLLALGTAAPAWADQVFTDDVVISGPDAAPGRLCVGEDCADGETFPSGTFDGVIKMSANNNIIDFNDTSGSSFPDRDWRIQANETSGTEAFFIEDMTEGSKPFYITGSAPSNALFIAADGDIGLGTTLPGEELHVTGASPNLRLEDTSSPFYTWDVGGNQGVFFVEDVTAITFPFRIFAGAPDGSFAITSSGNVGLGLTSASTGLHVKKSDGTGAILVEESSAGTLGQLTLRNNGITFFTLEDTSIADVDNSGRKWNFQNQAGTFRVTTAPGGPGVIEMILTPAGDMTIEGALTQNSDKNKKMAIEPVDPAAILQKVAELPVSSWMYKDNADLGIRHIGPMAQDFHAAFGVGASETGISSLDTSGVALAAIQALAQEVAALETLEEQNAALLDTVAALTARIEALESN</sequence>
<gene>
    <name evidence="3" type="ORF">EI983_03025</name>
</gene>
<accession>A0A6I6INB7</accession>
<feature type="domain" description="Peptidase S74" evidence="2">
    <location>
        <begin position="341"/>
        <end position="452"/>
    </location>
</feature>
<keyword evidence="1" id="KW-0175">Coiled coil</keyword>
<dbReference type="InterPro" id="IPR030392">
    <property type="entry name" value="S74_ICA"/>
</dbReference>
<evidence type="ECO:0000256" key="1">
    <source>
        <dbReference type="SAM" id="Coils"/>
    </source>
</evidence>
<dbReference type="AlphaFoldDB" id="A0A6I6INB7"/>